<dbReference type="EnsemblMetazoa" id="XM_003382748.3">
    <property type="protein sequence ID" value="XP_003382796.1"/>
    <property type="gene ID" value="LOC100637402"/>
</dbReference>
<dbReference type="Gene3D" id="3.30.450.30">
    <property type="entry name" value="Dynein light chain 2a, cytoplasmic"/>
    <property type="match status" value="1"/>
</dbReference>
<dbReference type="Proteomes" id="UP000007879">
    <property type="component" value="Unassembled WGS sequence"/>
</dbReference>
<dbReference type="OrthoDB" id="271745at2759"/>
<dbReference type="GO" id="GO:0060090">
    <property type="term" value="F:molecular adaptor activity"/>
    <property type="evidence" value="ECO:0007669"/>
    <property type="project" value="InterPro"/>
</dbReference>
<accession>A0A1X7VT10</accession>
<dbReference type="InterPro" id="IPR037587">
    <property type="entry name" value="LAMTOR2-like"/>
</dbReference>
<evidence type="ECO:0000256" key="1">
    <source>
        <dbReference type="ARBA" id="ARBA00007191"/>
    </source>
</evidence>
<feature type="domain" description="Roadblock/LAMTOR2" evidence="2">
    <location>
        <begin position="7"/>
        <end position="95"/>
    </location>
</feature>
<dbReference type="GO" id="GO:0005085">
    <property type="term" value="F:guanyl-nucleotide exchange factor activity"/>
    <property type="evidence" value="ECO:0007669"/>
    <property type="project" value="InterPro"/>
</dbReference>
<sequence>MLKPKALTRVLEQANTGGIHCTLLLNQEGSLMAFAGKSEKKEHVTAAIAANIWMSYDKNSNATMEDKPLELIVLQCEDGCVAIKKVANLLLCIYAQKSVGLGLLKVKMETLAGYLKEPLSQIAAPT</sequence>
<dbReference type="InParanoid" id="A0A1X7VT10"/>
<dbReference type="FunFam" id="3.30.450.30:FF:000004">
    <property type="entry name" value="ragulator complex protein LAMTOR2"/>
    <property type="match status" value="1"/>
</dbReference>
<keyword evidence="4" id="KW-1185">Reference proteome</keyword>
<dbReference type="InterPro" id="IPR004942">
    <property type="entry name" value="Roadblock/LAMTOR2_dom"/>
</dbReference>
<name>A0A1X7VT10_AMPQE</name>
<dbReference type="KEGG" id="aqu:100637402"/>
<dbReference type="GO" id="GO:0005737">
    <property type="term" value="C:cytoplasm"/>
    <property type="evidence" value="ECO:0007669"/>
    <property type="project" value="UniProtKB-ARBA"/>
</dbReference>
<comment type="similarity">
    <text evidence="1">Belongs to the GAMAD family.</text>
</comment>
<dbReference type="Pfam" id="PF03259">
    <property type="entry name" value="Robl_LC7"/>
    <property type="match status" value="1"/>
</dbReference>
<evidence type="ECO:0000259" key="2">
    <source>
        <dbReference type="SMART" id="SM00960"/>
    </source>
</evidence>
<organism evidence="3">
    <name type="scientific">Amphimedon queenslandica</name>
    <name type="common">Sponge</name>
    <dbReference type="NCBI Taxonomy" id="400682"/>
    <lineage>
        <taxon>Eukaryota</taxon>
        <taxon>Metazoa</taxon>
        <taxon>Porifera</taxon>
        <taxon>Demospongiae</taxon>
        <taxon>Heteroscleromorpha</taxon>
        <taxon>Haplosclerida</taxon>
        <taxon>Niphatidae</taxon>
        <taxon>Amphimedon</taxon>
    </lineage>
</organism>
<gene>
    <name evidence="3" type="primary">100637402</name>
</gene>
<dbReference type="STRING" id="400682.A0A1X7VT10"/>
<dbReference type="eggNOG" id="KOG4107">
    <property type="taxonomic scope" value="Eukaryota"/>
</dbReference>
<reference evidence="3" key="2">
    <citation type="submission" date="2017-05" db="UniProtKB">
        <authorList>
            <consortium name="EnsemblMetazoa"/>
        </authorList>
    </citation>
    <scope>IDENTIFICATION</scope>
</reference>
<dbReference type="PANTHER" id="PTHR13323">
    <property type="entry name" value="LATE ENDOSOMAL/LYSOSOMAL MP1 INTERACTING PROTEIN"/>
    <property type="match status" value="1"/>
</dbReference>
<evidence type="ECO:0000313" key="4">
    <source>
        <dbReference type="Proteomes" id="UP000007879"/>
    </source>
</evidence>
<evidence type="ECO:0000313" key="3">
    <source>
        <dbReference type="EnsemblMetazoa" id="Aqu2.1.43506_001"/>
    </source>
</evidence>
<dbReference type="GO" id="GO:0032008">
    <property type="term" value="P:positive regulation of TOR signaling"/>
    <property type="evidence" value="ECO:0007669"/>
    <property type="project" value="InterPro"/>
</dbReference>
<protein>
    <recommendedName>
        <fullName evidence="2">Roadblock/LAMTOR2 domain-containing protein</fullName>
    </recommendedName>
</protein>
<proteinExistence type="inferred from homology"/>
<dbReference type="AlphaFoldDB" id="A0A1X7VT10"/>
<dbReference type="SUPFAM" id="SSF103196">
    <property type="entry name" value="Roadblock/LC7 domain"/>
    <property type="match status" value="1"/>
</dbReference>
<reference evidence="4" key="1">
    <citation type="journal article" date="2010" name="Nature">
        <title>The Amphimedon queenslandica genome and the evolution of animal complexity.</title>
        <authorList>
            <person name="Srivastava M."/>
            <person name="Simakov O."/>
            <person name="Chapman J."/>
            <person name="Fahey B."/>
            <person name="Gauthier M.E."/>
            <person name="Mitros T."/>
            <person name="Richards G.S."/>
            <person name="Conaco C."/>
            <person name="Dacre M."/>
            <person name="Hellsten U."/>
            <person name="Larroux C."/>
            <person name="Putnam N.H."/>
            <person name="Stanke M."/>
            <person name="Adamska M."/>
            <person name="Darling A."/>
            <person name="Degnan S.M."/>
            <person name="Oakley T.H."/>
            <person name="Plachetzki D.C."/>
            <person name="Zhai Y."/>
            <person name="Adamski M."/>
            <person name="Calcino A."/>
            <person name="Cummins S.F."/>
            <person name="Goodstein D.M."/>
            <person name="Harris C."/>
            <person name="Jackson D.J."/>
            <person name="Leys S.P."/>
            <person name="Shu S."/>
            <person name="Woodcroft B.J."/>
            <person name="Vervoort M."/>
            <person name="Kosik K.S."/>
            <person name="Manning G."/>
            <person name="Degnan B.M."/>
            <person name="Rokhsar D.S."/>
        </authorList>
    </citation>
    <scope>NUCLEOTIDE SEQUENCE [LARGE SCALE GENOMIC DNA]</scope>
</reference>
<dbReference type="OMA" id="WAAYEKN"/>
<dbReference type="EnsemblMetazoa" id="Aqu2.1.43506_001">
    <property type="protein sequence ID" value="Aqu2.1.43506_001"/>
    <property type="gene ID" value="Aqu2.1.43506"/>
</dbReference>
<dbReference type="SMART" id="SM00960">
    <property type="entry name" value="Robl_LC7"/>
    <property type="match status" value="1"/>
</dbReference>